<evidence type="ECO:0000313" key="2">
    <source>
        <dbReference type="Proteomes" id="UP000557717"/>
    </source>
</evidence>
<dbReference type="InterPro" id="IPR002591">
    <property type="entry name" value="Phosphodiest/P_Trfase"/>
</dbReference>
<evidence type="ECO:0000313" key="1">
    <source>
        <dbReference type="EMBL" id="MBB5350881.1"/>
    </source>
</evidence>
<dbReference type="EMBL" id="JACHFD010000004">
    <property type="protein sequence ID" value="MBB5350881.1"/>
    <property type="molecule type" value="Genomic_DNA"/>
</dbReference>
<dbReference type="PANTHER" id="PTHR10151">
    <property type="entry name" value="ECTONUCLEOTIDE PYROPHOSPHATASE/PHOSPHODIESTERASE"/>
    <property type="match status" value="1"/>
</dbReference>
<reference evidence="1 2" key="1">
    <citation type="submission" date="2020-08" db="EMBL/GenBank/DDBJ databases">
        <title>Genomic Encyclopedia of Type Strains, Phase IV (KMG-IV): sequencing the most valuable type-strain genomes for metagenomic binning, comparative biology and taxonomic classification.</title>
        <authorList>
            <person name="Goeker M."/>
        </authorList>
    </citation>
    <scope>NUCLEOTIDE SEQUENCE [LARGE SCALE GENOMIC DNA]</scope>
    <source>
        <strain evidence="1 2">YC6886</strain>
    </source>
</reference>
<gene>
    <name evidence="1" type="ORF">HNR46_001115</name>
</gene>
<dbReference type="SUPFAM" id="SSF53649">
    <property type="entry name" value="Alkaline phosphatase-like"/>
    <property type="match status" value="1"/>
</dbReference>
<protein>
    <recommendedName>
        <fullName evidence="3">Nucleotide pyrophosphatase</fullName>
    </recommendedName>
</protein>
<name>A0A840VDG2_9BACT</name>
<dbReference type="PANTHER" id="PTHR10151:SF120">
    <property type="entry name" value="BIS(5'-ADENOSYL)-TRIPHOSPHATASE"/>
    <property type="match status" value="1"/>
</dbReference>
<dbReference type="AlphaFoldDB" id="A0A840VDG2"/>
<dbReference type="RefSeq" id="WP_343076017.1">
    <property type="nucleotide sequence ID" value="NZ_JACHFD010000004.1"/>
</dbReference>
<dbReference type="InterPro" id="IPR017850">
    <property type="entry name" value="Alkaline_phosphatase_core_sf"/>
</dbReference>
<organism evidence="1 2">
    <name type="scientific">Haloferula luteola</name>
    <dbReference type="NCBI Taxonomy" id="595692"/>
    <lineage>
        <taxon>Bacteria</taxon>
        <taxon>Pseudomonadati</taxon>
        <taxon>Verrucomicrobiota</taxon>
        <taxon>Verrucomicrobiia</taxon>
        <taxon>Verrucomicrobiales</taxon>
        <taxon>Verrucomicrobiaceae</taxon>
        <taxon>Haloferula</taxon>
    </lineage>
</organism>
<sequence length="393" mass="45863">MKDRLSLFIMIDACGWEIVKNHPFLQSMAPHRRRLESVFGYSSTCVPSILSGRWPDEHRNWCYFVYNPAESPFRPLRALRWLPTALTSRRIVRRYLTKFVKTHLGFRGYFDLYNIPFRYIHLFDFTEKKSPLQPRGMNVGPNIFDLLEEKQVPYYVTNPALPEEEHLRLLLADIKSERIDFAFQYWAGLDGLLHSVGNDSPEIPKKLDHYDAWISQVMETARKHYRHIDLHVFSDHGMANCDEHLDLRAKIDTLGLRMGIDYAVVYDSTMARFWFLKPGVREKVETLLATVPEGRILPEEELRHYRTWFDDQAFGELIWLAREGVLIVPSHMGERPIRAMHGYHPTDPQSYATLFSNTDQVPEDLTHIPHIHRLMEQAVLAHAAARSSQPATP</sequence>
<dbReference type="GO" id="GO:0016787">
    <property type="term" value="F:hydrolase activity"/>
    <property type="evidence" value="ECO:0007669"/>
    <property type="project" value="UniProtKB-ARBA"/>
</dbReference>
<keyword evidence="2" id="KW-1185">Reference proteome</keyword>
<dbReference type="Pfam" id="PF01663">
    <property type="entry name" value="Phosphodiest"/>
    <property type="match status" value="1"/>
</dbReference>
<proteinExistence type="predicted"/>
<evidence type="ECO:0008006" key="3">
    <source>
        <dbReference type="Google" id="ProtNLM"/>
    </source>
</evidence>
<accession>A0A840VDG2</accession>
<dbReference type="Gene3D" id="3.40.720.10">
    <property type="entry name" value="Alkaline Phosphatase, subunit A"/>
    <property type="match status" value="1"/>
</dbReference>
<comment type="caution">
    <text evidence="1">The sequence shown here is derived from an EMBL/GenBank/DDBJ whole genome shotgun (WGS) entry which is preliminary data.</text>
</comment>
<dbReference type="Proteomes" id="UP000557717">
    <property type="component" value="Unassembled WGS sequence"/>
</dbReference>